<reference evidence="2" key="1">
    <citation type="submission" date="2017-07" db="EMBL/GenBank/DDBJ databases">
        <title>Taro Niue Genome Assembly and Annotation.</title>
        <authorList>
            <person name="Atibalentja N."/>
            <person name="Keating K."/>
            <person name="Fields C.J."/>
        </authorList>
    </citation>
    <scope>NUCLEOTIDE SEQUENCE</scope>
    <source>
        <strain evidence="2">Niue_2</strain>
        <tissue evidence="2">Leaf</tissue>
    </source>
</reference>
<protein>
    <recommendedName>
        <fullName evidence="1">HAT C-terminal dimerisation domain-containing protein</fullName>
    </recommendedName>
</protein>
<dbReference type="OrthoDB" id="785426at2759"/>
<dbReference type="SUPFAM" id="SSF53098">
    <property type="entry name" value="Ribonuclease H-like"/>
    <property type="match status" value="1"/>
</dbReference>
<sequence length="163" mass="19186">MIEPLYEVLRIVDGDRTPTMGLVYAKLEVAKKRIIAESPKYSHMFIDIIEDRWDRQMSRDLHMAGEWWLSYGRTSPTLREIAIRVLSKTSSSSGCERNWSTFALIHTKVRNILSHRRLDNLVHVHYNMRLRLKHVQMDAKKGDGDYDPTYMSYLRDDEDPMVS</sequence>
<accession>A0A843VYE9</accession>
<dbReference type="Proteomes" id="UP000652761">
    <property type="component" value="Unassembled WGS sequence"/>
</dbReference>
<dbReference type="PANTHER" id="PTHR32166">
    <property type="entry name" value="OSJNBA0013A04.12 PROTEIN"/>
    <property type="match status" value="1"/>
</dbReference>
<organism evidence="2 3">
    <name type="scientific">Colocasia esculenta</name>
    <name type="common">Wild taro</name>
    <name type="synonym">Arum esculentum</name>
    <dbReference type="NCBI Taxonomy" id="4460"/>
    <lineage>
        <taxon>Eukaryota</taxon>
        <taxon>Viridiplantae</taxon>
        <taxon>Streptophyta</taxon>
        <taxon>Embryophyta</taxon>
        <taxon>Tracheophyta</taxon>
        <taxon>Spermatophyta</taxon>
        <taxon>Magnoliopsida</taxon>
        <taxon>Liliopsida</taxon>
        <taxon>Araceae</taxon>
        <taxon>Aroideae</taxon>
        <taxon>Colocasieae</taxon>
        <taxon>Colocasia</taxon>
    </lineage>
</organism>
<dbReference type="GO" id="GO:0046983">
    <property type="term" value="F:protein dimerization activity"/>
    <property type="evidence" value="ECO:0007669"/>
    <property type="project" value="InterPro"/>
</dbReference>
<keyword evidence="3" id="KW-1185">Reference proteome</keyword>
<dbReference type="AlphaFoldDB" id="A0A843VYE9"/>
<evidence type="ECO:0000313" key="2">
    <source>
        <dbReference type="EMBL" id="MQL97163.1"/>
    </source>
</evidence>
<name>A0A843VYE9_COLES</name>
<proteinExistence type="predicted"/>
<dbReference type="PANTHER" id="PTHR32166:SF123">
    <property type="entry name" value="BED-TYPE DOMAIN-CONTAINING PROTEIN"/>
    <property type="match status" value="1"/>
</dbReference>
<evidence type="ECO:0000259" key="1">
    <source>
        <dbReference type="Pfam" id="PF05699"/>
    </source>
</evidence>
<dbReference type="EMBL" id="NMUH01002009">
    <property type="protein sequence ID" value="MQL97163.1"/>
    <property type="molecule type" value="Genomic_DNA"/>
</dbReference>
<feature type="domain" description="HAT C-terminal dimerisation" evidence="1">
    <location>
        <begin position="64"/>
        <end position="128"/>
    </location>
</feature>
<gene>
    <name evidence="2" type="ORF">Taro_029848</name>
</gene>
<dbReference type="InterPro" id="IPR008906">
    <property type="entry name" value="HATC_C_dom"/>
</dbReference>
<dbReference type="Pfam" id="PF05699">
    <property type="entry name" value="Dimer_Tnp_hAT"/>
    <property type="match status" value="1"/>
</dbReference>
<evidence type="ECO:0000313" key="3">
    <source>
        <dbReference type="Proteomes" id="UP000652761"/>
    </source>
</evidence>
<comment type="caution">
    <text evidence="2">The sequence shown here is derived from an EMBL/GenBank/DDBJ whole genome shotgun (WGS) entry which is preliminary data.</text>
</comment>
<dbReference type="InterPro" id="IPR012337">
    <property type="entry name" value="RNaseH-like_sf"/>
</dbReference>